<reference evidence="2 3" key="1">
    <citation type="submission" date="2020-01" db="EMBL/GenBank/DDBJ databases">
        <authorList>
            <consortium name="DOE Joint Genome Institute"/>
            <person name="Haridas S."/>
            <person name="Albert R."/>
            <person name="Binder M."/>
            <person name="Bloem J."/>
            <person name="Labutti K."/>
            <person name="Salamov A."/>
            <person name="Andreopoulos B."/>
            <person name="Baker S.E."/>
            <person name="Barry K."/>
            <person name="Bills G."/>
            <person name="Bluhm B.H."/>
            <person name="Cannon C."/>
            <person name="Castanera R."/>
            <person name="Culley D.E."/>
            <person name="Daum C."/>
            <person name="Ezra D."/>
            <person name="Gonzalez J.B."/>
            <person name="Henrissat B."/>
            <person name="Kuo A."/>
            <person name="Liang C."/>
            <person name="Lipzen A."/>
            <person name="Lutzoni F."/>
            <person name="Magnuson J."/>
            <person name="Mondo S."/>
            <person name="Nolan M."/>
            <person name="Ohm R."/>
            <person name="Pangilinan J."/>
            <person name="Park H.-J.H."/>
            <person name="Ramirez L."/>
            <person name="Alfaro M."/>
            <person name="Sun H."/>
            <person name="Tritt A."/>
            <person name="Yoshinaga Y."/>
            <person name="Zwiers L.-H.L."/>
            <person name="Turgeon B.G."/>
            <person name="Goodwin S.B."/>
            <person name="Spatafora J.W."/>
            <person name="Crous P.W."/>
            <person name="Grigoriev I.V."/>
        </authorList>
    </citation>
    <scope>NUCLEOTIDE SEQUENCE [LARGE SCALE GENOMIC DNA]</scope>
    <source>
        <strain evidence="2 3">CBS 611.86</strain>
    </source>
</reference>
<evidence type="ECO:0000256" key="1">
    <source>
        <dbReference type="SAM" id="MobiDB-lite"/>
    </source>
</evidence>
<feature type="region of interest" description="Disordered" evidence="1">
    <location>
        <begin position="113"/>
        <end position="133"/>
    </location>
</feature>
<name>A0A7C8MIC6_9PLEO</name>
<sequence length="202" mass="22217">MDRTVFVAIYTLDRPISYWFRIKTSNAATNKATAKTAEPVKPRLLHGGYNPKIHDSYNPNADYAVLARQQEQEEGEAARAARDVGIGSYPKAYANRSPSNAFNASNAATNKATANTAEPVKPRLLHGGYNPKIHGSYNPNADYAVLARQQEEEEEAARAARAARAATVASRQQVSNDGYSVTARFNRFNGRFQDSYATFPSQ</sequence>
<dbReference type="EMBL" id="JAADJZ010000003">
    <property type="protein sequence ID" value="KAF2876183.1"/>
    <property type="molecule type" value="Genomic_DNA"/>
</dbReference>
<dbReference type="AlphaFoldDB" id="A0A7C8MIC6"/>
<evidence type="ECO:0000313" key="3">
    <source>
        <dbReference type="Proteomes" id="UP000481861"/>
    </source>
</evidence>
<dbReference type="OrthoDB" id="2444812at2759"/>
<evidence type="ECO:0000313" key="2">
    <source>
        <dbReference type="EMBL" id="KAF2876183.1"/>
    </source>
</evidence>
<keyword evidence="3" id="KW-1185">Reference proteome</keyword>
<comment type="caution">
    <text evidence="2">The sequence shown here is derived from an EMBL/GenBank/DDBJ whole genome shotgun (WGS) entry which is preliminary data.</text>
</comment>
<accession>A0A7C8MIC6</accession>
<proteinExistence type="predicted"/>
<protein>
    <submittedName>
        <fullName evidence="2">Uncharacterized protein</fullName>
    </submittedName>
</protein>
<dbReference type="Proteomes" id="UP000481861">
    <property type="component" value="Unassembled WGS sequence"/>
</dbReference>
<gene>
    <name evidence="2" type="ORF">BDV95DRAFT_602199</name>
</gene>
<organism evidence="2 3">
    <name type="scientific">Massariosphaeria phaeospora</name>
    <dbReference type="NCBI Taxonomy" id="100035"/>
    <lineage>
        <taxon>Eukaryota</taxon>
        <taxon>Fungi</taxon>
        <taxon>Dikarya</taxon>
        <taxon>Ascomycota</taxon>
        <taxon>Pezizomycotina</taxon>
        <taxon>Dothideomycetes</taxon>
        <taxon>Pleosporomycetidae</taxon>
        <taxon>Pleosporales</taxon>
        <taxon>Pleosporales incertae sedis</taxon>
        <taxon>Massariosphaeria</taxon>
    </lineage>
</organism>